<dbReference type="RefSeq" id="WP_271632780.1">
    <property type="nucleotide sequence ID" value="NZ_CP094970.1"/>
</dbReference>
<dbReference type="PANTHER" id="PTHR36124:SF1">
    <property type="entry name" value="ER-BOUND OXYGENASE MPAB_MPAB'_RUBBER OXYGENASE CATALYTIC DOMAIN-CONTAINING PROTEIN"/>
    <property type="match status" value="1"/>
</dbReference>
<dbReference type="AlphaFoldDB" id="A0AA46YK45"/>
<dbReference type="KEGG" id="sgrg:L0C25_16440"/>
<protein>
    <submittedName>
        <fullName evidence="2">DUF2236 domain-containing protein</fullName>
    </submittedName>
</protein>
<evidence type="ECO:0000313" key="2">
    <source>
        <dbReference type="EMBL" id="UYM04121.1"/>
    </source>
</evidence>
<organism evidence="2 3">
    <name type="scientific">Solicola gregarius</name>
    <dbReference type="NCBI Taxonomy" id="2908642"/>
    <lineage>
        <taxon>Bacteria</taxon>
        <taxon>Bacillati</taxon>
        <taxon>Actinomycetota</taxon>
        <taxon>Actinomycetes</taxon>
        <taxon>Propionibacteriales</taxon>
        <taxon>Nocardioidaceae</taxon>
        <taxon>Solicola</taxon>
    </lineage>
</organism>
<evidence type="ECO:0000259" key="1">
    <source>
        <dbReference type="Pfam" id="PF09995"/>
    </source>
</evidence>
<name>A0AA46YK45_9ACTN</name>
<feature type="domain" description="ER-bound oxygenase mpaB/mpaB'/Rubber oxygenase catalytic" evidence="1">
    <location>
        <begin position="52"/>
        <end position="240"/>
    </location>
</feature>
<dbReference type="Pfam" id="PF09995">
    <property type="entry name" value="MPAB_Lcp_cat"/>
    <property type="match status" value="1"/>
</dbReference>
<dbReference type="InterPro" id="IPR046366">
    <property type="entry name" value="MPAB"/>
</dbReference>
<keyword evidence="3" id="KW-1185">Reference proteome</keyword>
<accession>A0AA46YK45</accession>
<gene>
    <name evidence="2" type="ORF">L0C25_16440</name>
</gene>
<evidence type="ECO:0000313" key="3">
    <source>
        <dbReference type="Proteomes" id="UP001164390"/>
    </source>
</evidence>
<dbReference type="InterPro" id="IPR018713">
    <property type="entry name" value="MPAB/Lcp_cat_dom"/>
</dbReference>
<dbReference type="GO" id="GO:0016491">
    <property type="term" value="F:oxidoreductase activity"/>
    <property type="evidence" value="ECO:0007669"/>
    <property type="project" value="InterPro"/>
</dbReference>
<dbReference type="PANTHER" id="PTHR36124">
    <property type="match status" value="1"/>
</dbReference>
<sequence length="301" mass="34741">MRMPLVRTHWLREIAALDPAVDYERIAAITARHEFPWDLQQALSFALFRTYAVPSIGRLLYETGEFTERTQRRHDDTALLLDEMSEHGLESPGGRRAIRRVNRMHGGYDIADDDMRYVLATFVVTPVRWIESYGWRRLRPAEIEAATAYYRRLGTLMGIRDVPETYEGFADLLDTYERRHFAYDEGARRVADATLALLCSFYPRPLRRAVRVFALSMMDDHLLQAFDYTPPRRSVVRASRGALRLRGRAERFLPARRKPKQTRDLRIIRSYPNGFDVDHLGTFPTGCPVPHTGSGSAEPAR</sequence>
<dbReference type="EMBL" id="CP094970">
    <property type="protein sequence ID" value="UYM04121.1"/>
    <property type="molecule type" value="Genomic_DNA"/>
</dbReference>
<proteinExistence type="predicted"/>
<reference evidence="2" key="1">
    <citation type="submission" date="2022-01" db="EMBL/GenBank/DDBJ databases">
        <title>Nocardioidaceae gen. sp. A5X3R13.</title>
        <authorList>
            <person name="Lopez Marin M.A."/>
            <person name="Uhlik O."/>
        </authorList>
    </citation>
    <scope>NUCLEOTIDE SEQUENCE</scope>
    <source>
        <strain evidence="2">A5X3R13</strain>
    </source>
</reference>
<dbReference type="Proteomes" id="UP001164390">
    <property type="component" value="Chromosome"/>
</dbReference>